<dbReference type="Proteomes" id="UP001139193">
    <property type="component" value="Unassembled WGS sequence"/>
</dbReference>
<name>A0A9X1VE33_9BACT</name>
<keyword evidence="2" id="KW-1185">Reference proteome</keyword>
<dbReference type="RefSeq" id="WP_241934726.1">
    <property type="nucleotide sequence ID" value="NZ_JALBGC010000001.1"/>
</dbReference>
<evidence type="ECO:0000313" key="2">
    <source>
        <dbReference type="Proteomes" id="UP001139193"/>
    </source>
</evidence>
<dbReference type="AlphaFoldDB" id="A0A9X1VE33"/>
<dbReference type="PROSITE" id="PS51257">
    <property type="entry name" value="PROKAR_LIPOPROTEIN"/>
    <property type="match status" value="1"/>
</dbReference>
<gene>
    <name evidence="1" type="ORF">MON38_03420</name>
</gene>
<evidence type="ECO:0000313" key="1">
    <source>
        <dbReference type="EMBL" id="MCI1186452.1"/>
    </source>
</evidence>
<dbReference type="EMBL" id="JALBGC010000001">
    <property type="protein sequence ID" value="MCI1186452.1"/>
    <property type="molecule type" value="Genomic_DNA"/>
</dbReference>
<sequence length="136" mass="14666">MRQFLTPVLAVALLGMASCQKKTAPAPSLEGTWRLTNRQCECAPTPLPDETVTFTPTQFTFYGGSRALRLGQYLLTTAAVRCFNNGTTAPTLQFTYSAASSSLGPATVQYNLDGNTLTLDYGGPCDAPVDTYERLQ</sequence>
<comment type="caution">
    <text evidence="1">The sequence shown here is derived from an EMBL/GenBank/DDBJ whole genome shotgun (WGS) entry which is preliminary data.</text>
</comment>
<evidence type="ECO:0008006" key="3">
    <source>
        <dbReference type="Google" id="ProtNLM"/>
    </source>
</evidence>
<accession>A0A9X1VE33</accession>
<reference evidence="1" key="1">
    <citation type="submission" date="2022-03" db="EMBL/GenBank/DDBJ databases">
        <title>Bacterial whole genome sequence for Hymenobacter sp. DH14.</title>
        <authorList>
            <person name="Le V."/>
        </authorList>
    </citation>
    <scope>NUCLEOTIDE SEQUENCE</scope>
    <source>
        <strain evidence="1">DH14</strain>
    </source>
</reference>
<organism evidence="1 2">
    <name type="scientific">Hymenobacter cyanobacteriorum</name>
    <dbReference type="NCBI Taxonomy" id="2926463"/>
    <lineage>
        <taxon>Bacteria</taxon>
        <taxon>Pseudomonadati</taxon>
        <taxon>Bacteroidota</taxon>
        <taxon>Cytophagia</taxon>
        <taxon>Cytophagales</taxon>
        <taxon>Hymenobacteraceae</taxon>
        <taxon>Hymenobacter</taxon>
    </lineage>
</organism>
<protein>
    <recommendedName>
        <fullName evidence="3">Lipocalin-like domain-containing protein</fullName>
    </recommendedName>
</protein>
<proteinExistence type="predicted"/>